<dbReference type="Gene3D" id="2.160.20.10">
    <property type="entry name" value="Single-stranded right-handed beta-helix, Pectin lyase-like"/>
    <property type="match status" value="1"/>
</dbReference>
<dbReference type="Proteomes" id="UP000598820">
    <property type="component" value="Unassembled WGS sequence"/>
</dbReference>
<reference evidence="2" key="1">
    <citation type="submission" date="2020-09" db="EMBL/GenBank/DDBJ databases">
        <authorList>
            <person name="Kim M.K."/>
        </authorList>
    </citation>
    <scope>NUCLEOTIDE SEQUENCE</scope>
    <source>
        <strain evidence="2">BT702</strain>
    </source>
</reference>
<protein>
    <recommendedName>
        <fullName evidence="1">Right handed beta helix domain-containing protein</fullName>
    </recommendedName>
</protein>
<dbReference type="Pfam" id="PF13229">
    <property type="entry name" value="Beta_helix"/>
    <property type="match status" value="1"/>
</dbReference>
<dbReference type="InterPro" id="IPR012334">
    <property type="entry name" value="Pectin_lyas_fold"/>
</dbReference>
<evidence type="ECO:0000313" key="2">
    <source>
        <dbReference type="EMBL" id="MBD2703220.1"/>
    </source>
</evidence>
<dbReference type="SUPFAM" id="SSF51126">
    <property type="entry name" value="Pectin lyase-like"/>
    <property type="match status" value="1"/>
</dbReference>
<dbReference type="AlphaFoldDB" id="A0A926Y4G8"/>
<name>A0A926Y4G8_9BACT</name>
<gene>
    <name evidence="2" type="ORF">IC229_21425</name>
</gene>
<dbReference type="EMBL" id="JACWZY010000020">
    <property type="protein sequence ID" value="MBD2703220.1"/>
    <property type="molecule type" value="Genomic_DNA"/>
</dbReference>
<evidence type="ECO:0000313" key="3">
    <source>
        <dbReference type="Proteomes" id="UP000598820"/>
    </source>
</evidence>
<keyword evidence="3" id="KW-1185">Reference proteome</keyword>
<feature type="domain" description="Right handed beta helix" evidence="1">
    <location>
        <begin position="266"/>
        <end position="416"/>
    </location>
</feature>
<dbReference type="InterPro" id="IPR039448">
    <property type="entry name" value="Beta_helix"/>
</dbReference>
<sequence>MNVANERKLIENISGFFMKQLLTLTFILVAFCVQAQNFPIGPPKAPNADGTVNLGRKADGLWYERNKNGQETPFRIDPRANTLPVYRTMADVQAWTVAADNAPSVINVSDPGRGGIFVRNVNDAKTPDDGVMVLRTKSGVVYERIVESFINVKWFGAKGDGEADDHAALQKALNYCKNKGITLFLSDGVYNTSQPLSVTINNSTGHMFAGGRRLNILGTGRSNVAIRYTGSADITVLKVVGTADDNLNLEGFRIISANTNVRKATGLDIRNLSNFTLKEVNVSFFDKGVNLIDAGEGIVEKCVFDWNDKGFYAAPAGYGIAPNGIVFLSCAFNSNREYGCLIENGCNNSFIGCRLLSNGEGPTGRAIKLQYIGFNGGVSGIIQGCYAENNRGATIEIVAAAPGAHVLQGNTFNRLGTKGSSHVDILFTPLNLVHNDGKVNVISMQGNSFMGYSGYPPSSANPRVICAPGPNNYNNWLVDDNNFYQFDEEKPVYGANVRFKNEPYDTWAHSPSARVAINNGTLNLANAGSYYVYINNTAGTITDIEGIPPGKQVILQADHPIVIQHNAKCILRNATNFTFTPGQTITLYRQNPVVWREVARQ</sequence>
<evidence type="ECO:0000259" key="1">
    <source>
        <dbReference type="Pfam" id="PF13229"/>
    </source>
</evidence>
<dbReference type="RefSeq" id="WP_190889066.1">
    <property type="nucleotide sequence ID" value="NZ_JACWZY010000020.1"/>
</dbReference>
<accession>A0A926Y4G8</accession>
<proteinExistence type="predicted"/>
<organism evidence="2 3">
    <name type="scientific">Spirosoma profusum</name>
    <dbReference type="NCBI Taxonomy" id="2771354"/>
    <lineage>
        <taxon>Bacteria</taxon>
        <taxon>Pseudomonadati</taxon>
        <taxon>Bacteroidota</taxon>
        <taxon>Cytophagia</taxon>
        <taxon>Cytophagales</taxon>
        <taxon>Cytophagaceae</taxon>
        <taxon>Spirosoma</taxon>
    </lineage>
</organism>
<dbReference type="InterPro" id="IPR011050">
    <property type="entry name" value="Pectin_lyase_fold/virulence"/>
</dbReference>
<comment type="caution">
    <text evidence="2">The sequence shown here is derived from an EMBL/GenBank/DDBJ whole genome shotgun (WGS) entry which is preliminary data.</text>
</comment>